<keyword evidence="6" id="KW-0378">Hydrolase</keyword>
<evidence type="ECO:0000256" key="2">
    <source>
        <dbReference type="ARBA" id="ARBA00003215"/>
    </source>
</evidence>
<organism evidence="13 14">
    <name type="scientific">Corynebacterium choanae</name>
    <dbReference type="NCBI Taxonomy" id="1862358"/>
    <lineage>
        <taxon>Bacteria</taxon>
        <taxon>Bacillati</taxon>
        <taxon>Actinomycetota</taxon>
        <taxon>Actinomycetes</taxon>
        <taxon>Mycobacteriales</taxon>
        <taxon>Corynebacteriaceae</taxon>
        <taxon>Corynebacterium</taxon>
    </lineage>
</organism>
<sequence length="294" mass="30890">MCGAAASNSGSVYTESHPHPSILAAGSTFPTAGSSAQLVASWWFTSRHGGYSAGMFASNNLGDHVGDQPQAVAANRAQLADLVGVSTHRLHFMDQVHGTRIAVVDEHTPVRPVADALAKRRMSPHPLDRTDGMISDTLNVGLAVQVADCMPLLFADVDHQLIGCAHAGRVGAVHGIAADMVHALYARGATPQSLHVFIGPHAQGCCYEVPAAMQEDCNQQLPGCATSTDANTPGLDLAQGIRQQLAHLGVEQVHTIGDCTICGENLFSYRRQSRTGRQAGVIVLSHPAGTQPSE</sequence>
<keyword evidence="8" id="KW-0186">Copper</keyword>
<name>A0A3G6JCR2_9CORY</name>
<accession>A0A3G6JCR2</accession>
<dbReference type="GO" id="GO:0017061">
    <property type="term" value="F:S-methyl-5-thioadenosine phosphorylase activity"/>
    <property type="evidence" value="ECO:0007669"/>
    <property type="project" value="UniProtKB-EC"/>
</dbReference>
<dbReference type="Gene3D" id="3.60.140.10">
    <property type="entry name" value="CNF1/YfiH-like putative cysteine hydrolases"/>
    <property type="match status" value="1"/>
</dbReference>
<dbReference type="InterPro" id="IPR011324">
    <property type="entry name" value="Cytotoxic_necrot_fac-like_cat"/>
</dbReference>
<dbReference type="InterPro" id="IPR038371">
    <property type="entry name" value="Cu_polyphenol_OxRdtase_sf"/>
</dbReference>
<comment type="similarity">
    <text evidence="3 12">Belongs to the purine nucleoside phosphorylase YfiH/LACC1 family.</text>
</comment>
<comment type="catalytic activity">
    <reaction evidence="11">
        <text>S-methyl-5'-thioadenosine + phosphate = 5-(methylsulfanyl)-alpha-D-ribose 1-phosphate + adenine</text>
        <dbReference type="Rhea" id="RHEA:11852"/>
        <dbReference type="ChEBI" id="CHEBI:16708"/>
        <dbReference type="ChEBI" id="CHEBI:17509"/>
        <dbReference type="ChEBI" id="CHEBI:43474"/>
        <dbReference type="ChEBI" id="CHEBI:58533"/>
        <dbReference type="EC" id="2.4.2.28"/>
    </reaction>
    <physiologicalReaction direction="left-to-right" evidence="11">
        <dbReference type="Rhea" id="RHEA:11853"/>
    </physiologicalReaction>
</comment>
<evidence type="ECO:0000256" key="4">
    <source>
        <dbReference type="ARBA" id="ARBA00022679"/>
    </source>
</evidence>
<dbReference type="Proteomes" id="UP000269019">
    <property type="component" value="Chromosome"/>
</dbReference>
<comment type="catalytic activity">
    <reaction evidence="9">
        <text>adenosine + H2O + H(+) = inosine + NH4(+)</text>
        <dbReference type="Rhea" id="RHEA:24408"/>
        <dbReference type="ChEBI" id="CHEBI:15377"/>
        <dbReference type="ChEBI" id="CHEBI:15378"/>
        <dbReference type="ChEBI" id="CHEBI:16335"/>
        <dbReference type="ChEBI" id="CHEBI:17596"/>
        <dbReference type="ChEBI" id="CHEBI:28938"/>
        <dbReference type="EC" id="3.5.4.4"/>
    </reaction>
    <physiologicalReaction direction="left-to-right" evidence="9">
        <dbReference type="Rhea" id="RHEA:24409"/>
    </physiologicalReaction>
</comment>
<evidence type="ECO:0000256" key="3">
    <source>
        <dbReference type="ARBA" id="ARBA00007353"/>
    </source>
</evidence>
<evidence type="ECO:0000256" key="5">
    <source>
        <dbReference type="ARBA" id="ARBA00022723"/>
    </source>
</evidence>
<dbReference type="InterPro" id="IPR003730">
    <property type="entry name" value="Cu_polyphenol_OxRdtase"/>
</dbReference>
<evidence type="ECO:0000313" key="14">
    <source>
        <dbReference type="Proteomes" id="UP000269019"/>
    </source>
</evidence>
<evidence type="ECO:0000256" key="6">
    <source>
        <dbReference type="ARBA" id="ARBA00022801"/>
    </source>
</evidence>
<dbReference type="PANTHER" id="PTHR30616:SF2">
    <property type="entry name" value="PURINE NUCLEOSIDE PHOSPHORYLASE LACC1"/>
    <property type="match status" value="1"/>
</dbReference>
<keyword evidence="5" id="KW-0479">Metal-binding</keyword>
<comment type="catalytic activity">
    <reaction evidence="1">
        <text>inosine + phosphate = alpha-D-ribose 1-phosphate + hypoxanthine</text>
        <dbReference type="Rhea" id="RHEA:27646"/>
        <dbReference type="ChEBI" id="CHEBI:17368"/>
        <dbReference type="ChEBI" id="CHEBI:17596"/>
        <dbReference type="ChEBI" id="CHEBI:43474"/>
        <dbReference type="ChEBI" id="CHEBI:57720"/>
        <dbReference type="EC" id="2.4.2.1"/>
    </reaction>
    <physiologicalReaction direction="left-to-right" evidence="1">
        <dbReference type="Rhea" id="RHEA:27647"/>
    </physiologicalReaction>
</comment>
<dbReference type="Pfam" id="PF02578">
    <property type="entry name" value="Cu-oxidase_4"/>
    <property type="match status" value="1"/>
</dbReference>
<evidence type="ECO:0000256" key="12">
    <source>
        <dbReference type="RuleBase" id="RU361274"/>
    </source>
</evidence>
<dbReference type="CDD" id="cd16833">
    <property type="entry name" value="YfiH"/>
    <property type="match status" value="1"/>
</dbReference>
<keyword evidence="4" id="KW-0808">Transferase</keyword>
<evidence type="ECO:0000256" key="8">
    <source>
        <dbReference type="ARBA" id="ARBA00023008"/>
    </source>
</evidence>
<comment type="function">
    <text evidence="2">Purine nucleoside enzyme that catalyzes the phosphorolysis of adenosine and inosine nucleosides, yielding D-ribose 1-phosphate and the respective free bases, adenine and hypoxanthine. Also catalyzes the phosphorolysis of S-methyl-5'-thioadenosine into adenine and S-methyl-5-thio-alpha-D-ribose 1-phosphate. Also has adenosine deaminase activity.</text>
</comment>
<dbReference type="GO" id="GO:0005507">
    <property type="term" value="F:copper ion binding"/>
    <property type="evidence" value="ECO:0007669"/>
    <property type="project" value="TreeGrafter"/>
</dbReference>
<evidence type="ECO:0000313" key="13">
    <source>
        <dbReference type="EMBL" id="AZA13944.1"/>
    </source>
</evidence>
<proteinExistence type="inferred from homology"/>
<dbReference type="EMBL" id="CP033896">
    <property type="protein sequence ID" value="AZA13944.1"/>
    <property type="molecule type" value="Genomic_DNA"/>
</dbReference>
<keyword evidence="7" id="KW-0862">Zinc</keyword>
<evidence type="ECO:0000256" key="11">
    <source>
        <dbReference type="ARBA" id="ARBA00049893"/>
    </source>
</evidence>
<dbReference type="PANTHER" id="PTHR30616">
    <property type="entry name" value="UNCHARACTERIZED PROTEIN YFIH"/>
    <property type="match status" value="1"/>
</dbReference>
<keyword evidence="14" id="KW-1185">Reference proteome</keyword>
<comment type="catalytic activity">
    <reaction evidence="10">
        <text>adenosine + phosphate = alpha-D-ribose 1-phosphate + adenine</text>
        <dbReference type="Rhea" id="RHEA:27642"/>
        <dbReference type="ChEBI" id="CHEBI:16335"/>
        <dbReference type="ChEBI" id="CHEBI:16708"/>
        <dbReference type="ChEBI" id="CHEBI:43474"/>
        <dbReference type="ChEBI" id="CHEBI:57720"/>
        <dbReference type="EC" id="2.4.2.1"/>
    </reaction>
    <physiologicalReaction direction="left-to-right" evidence="10">
        <dbReference type="Rhea" id="RHEA:27643"/>
    </physiologicalReaction>
</comment>
<gene>
    <name evidence="13" type="primary">yfiH</name>
    <name evidence="13" type="ORF">CCHOA_07760</name>
</gene>
<protein>
    <recommendedName>
        <fullName evidence="12">Purine nucleoside phosphorylase</fullName>
    </recommendedName>
</protein>
<evidence type="ECO:0000256" key="1">
    <source>
        <dbReference type="ARBA" id="ARBA00000553"/>
    </source>
</evidence>
<evidence type="ECO:0000256" key="7">
    <source>
        <dbReference type="ARBA" id="ARBA00022833"/>
    </source>
</evidence>
<dbReference type="GO" id="GO:0016787">
    <property type="term" value="F:hydrolase activity"/>
    <property type="evidence" value="ECO:0007669"/>
    <property type="project" value="UniProtKB-KW"/>
</dbReference>
<evidence type="ECO:0000256" key="10">
    <source>
        <dbReference type="ARBA" id="ARBA00048968"/>
    </source>
</evidence>
<dbReference type="NCBIfam" id="TIGR00726">
    <property type="entry name" value="peptidoglycan editing factor PgeF"/>
    <property type="match status" value="1"/>
</dbReference>
<evidence type="ECO:0000256" key="9">
    <source>
        <dbReference type="ARBA" id="ARBA00047989"/>
    </source>
</evidence>
<dbReference type="SUPFAM" id="SSF64438">
    <property type="entry name" value="CNF1/YfiH-like putative cysteine hydrolases"/>
    <property type="match status" value="1"/>
</dbReference>
<dbReference type="KEGG" id="ccho:CCHOA_07760"/>
<reference evidence="13 14" key="1">
    <citation type="submission" date="2018-11" db="EMBL/GenBank/DDBJ databases">
        <authorList>
            <person name="Kleinhagauer T."/>
            <person name="Glaeser S.P."/>
            <person name="Spergser J."/>
            <person name="Ruckert C."/>
            <person name="Kaempfer P."/>
            <person name="Busse H.-J."/>
        </authorList>
    </citation>
    <scope>NUCLEOTIDE SEQUENCE [LARGE SCALE GENOMIC DNA]</scope>
    <source>
        <strain evidence="13 14">200CH</strain>
    </source>
</reference>
<dbReference type="AlphaFoldDB" id="A0A3G6JCR2"/>